<dbReference type="GO" id="GO:0044774">
    <property type="term" value="P:mitotic DNA integrity checkpoint signaling"/>
    <property type="evidence" value="ECO:0007669"/>
    <property type="project" value="TreeGrafter"/>
</dbReference>
<dbReference type="GO" id="GO:0003697">
    <property type="term" value="F:single-stranded DNA binding"/>
    <property type="evidence" value="ECO:0007669"/>
    <property type="project" value="TreeGrafter"/>
</dbReference>
<dbReference type="EMBL" id="BMAW01070522">
    <property type="protein sequence ID" value="GFT73703.1"/>
    <property type="molecule type" value="Genomic_DNA"/>
</dbReference>
<dbReference type="GO" id="GO:0035861">
    <property type="term" value="C:site of double-strand break"/>
    <property type="evidence" value="ECO:0007669"/>
    <property type="project" value="TreeGrafter"/>
</dbReference>
<dbReference type="InterPro" id="IPR036397">
    <property type="entry name" value="RNaseH_sf"/>
</dbReference>
<sequence length="108" mass="12767">MNRLSKGVPHMLLEFHKRQRVVEDTVPHCARPPMHPCKIMFCIWWTGYQAVHYELLPMGQMVIMDPYSQQLECVQLVLQQKESALVNHKYVLFLHDNVAWVVRDHTVT</sequence>
<comment type="caution">
    <text evidence="1">The sequence shown here is derived from an EMBL/GenBank/DDBJ whole genome shotgun (WGS) entry which is preliminary data.</text>
</comment>
<dbReference type="GO" id="GO:0000729">
    <property type="term" value="P:DNA double-strand break processing"/>
    <property type="evidence" value="ECO:0007669"/>
    <property type="project" value="TreeGrafter"/>
</dbReference>
<dbReference type="Proteomes" id="UP000887013">
    <property type="component" value="Unassembled WGS sequence"/>
</dbReference>
<name>A0A8X6U4B1_NEPPI</name>
<dbReference type="Gene3D" id="3.30.420.10">
    <property type="entry name" value="Ribonuclease H-like superfamily/Ribonuclease H"/>
    <property type="match status" value="1"/>
</dbReference>
<dbReference type="GO" id="GO:0015074">
    <property type="term" value="P:DNA integration"/>
    <property type="evidence" value="ECO:0007669"/>
    <property type="project" value="TreeGrafter"/>
</dbReference>
<dbReference type="GO" id="GO:0046975">
    <property type="term" value="F:histone H3K36 methyltransferase activity"/>
    <property type="evidence" value="ECO:0007669"/>
    <property type="project" value="TreeGrafter"/>
</dbReference>
<dbReference type="GO" id="GO:0031297">
    <property type="term" value="P:replication fork processing"/>
    <property type="evidence" value="ECO:0007669"/>
    <property type="project" value="TreeGrafter"/>
</dbReference>
<dbReference type="GO" id="GO:0042800">
    <property type="term" value="F:histone H3K4 methyltransferase activity"/>
    <property type="evidence" value="ECO:0007669"/>
    <property type="project" value="TreeGrafter"/>
</dbReference>
<proteinExistence type="predicted"/>
<dbReference type="GO" id="GO:0000793">
    <property type="term" value="C:condensed chromosome"/>
    <property type="evidence" value="ECO:0007669"/>
    <property type="project" value="TreeGrafter"/>
</dbReference>
<dbReference type="InterPro" id="IPR052709">
    <property type="entry name" value="Transposase-MT_Hybrid"/>
</dbReference>
<reference evidence="1" key="1">
    <citation type="submission" date="2020-08" db="EMBL/GenBank/DDBJ databases">
        <title>Multicomponent nature underlies the extraordinary mechanical properties of spider dragline silk.</title>
        <authorList>
            <person name="Kono N."/>
            <person name="Nakamura H."/>
            <person name="Mori M."/>
            <person name="Yoshida Y."/>
            <person name="Ohtoshi R."/>
            <person name="Malay A.D."/>
            <person name="Moran D.A.P."/>
            <person name="Tomita M."/>
            <person name="Numata K."/>
            <person name="Arakawa K."/>
        </authorList>
    </citation>
    <scope>NUCLEOTIDE SEQUENCE</scope>
</reference>
<dbReference type="GO" id="GO:0000014">
    <property type="term" value="F:single-stranded DNA endodeoxyribonuclease activity"/>
    <property type="evidence" value="ECO:0007669"/>
    <property type="project" value="TreeGrafter"/>
</dbReference>
<dbReference type="GO" id="GO:0044547">
    <property type="term" value="F:DNA topoisomerase binding"/>
    <property type="evidence" value="ECO:0007669"/>
    <property type="project" value="TreeGrafter"/>
</dbReference>
<gene>
    <name evidence="1" type="ORF">NPIL_665281</name>
</gene>
<accession>A0A8X6U4B1</accession>
<dbReference type="Pfam" id="PF01359">
    <property type="entry name" value="Transposase_1"/>
    <property type="match status" value="1"/>
</dbReference>
<dbReference type="GO" id="GO:0006303">
    <property type="term" value="P:double-strand break repair via nonhomologous end joining"/>
    <property type="evidence" value="ECO:0007669"/>
    <property type="project" value="TreeGrafter"/>
</dbReference>
<evidence type="ECO:0000313" key="2">
    <source>
        <dbReference type="Proteomes" id="UP000887013"/>
    </source>
</evidence>
<keyword evidence="2" id="KW-1185">Reference proteome</keyword>
<dbReference type="PANTHER" id="PTHR46060">
    <property type="entry name" value="MARINER MOS1 TRANSPOSASE-LIKE PROTEIN"/>
    <property type="match status" value="1"/>
</dbReference>
<dbReference type="OrthoDB" id="7600185at2759"/>
<dbReference type="GO" id="GO:0005634">
    <property type="term" value="C:nucleus"/>
    <property type="evidence" value="ECO:0007669"/>
    <property type="project" value="TreeGrafter"/>
</dbReference>
<dbReference type="PANTHER" id="PTHR46060:SF2">
    <property type="entry name" value="HISTONE-LYSINE N-METHYLTRANSFERASE SETMAR"/>
    <property type="match status" value="1"/>
</dbReference>
<protein>
    <submittedName>
        <fullName evidence="1">Uncharacterized protein</fullName>
    </submittedName>
</protein>
<evidence type="ECO:0000313" key="1">
    <source>
        <dbReference type="EMBL" id="GFT73703.1"/>
    </source>
</evidence>
<dbReference type="AlphaFoldDB" id="A0A8X6U4B1"/>
<dbReference type="InterPro" id="IPR001888">
    <property type="entry name" value="Transposase_1"/>
</dbReference>
<organism evidence="1 2">
    <name type="scientific">Nephila pilipes</name>
    <name type="common">Giant wood spider</name>
    <name type="synonym">Nephila maculata</name>
    <dbReference type="NCBI Taxonomy" id="299642"/>
    <lineage>
        <taxon>Eukaryota</taxon>
        <taxon>Metazoa</taxon>
        <taxon>Ecdysozoa</taxon>
        <taxon>Arthropoda</taxon>
        <taxon>Chelicerata</taxon>
        <taxon>Arachnida</taxon>
        <taxon>Araneae</taxon>
        <taxon>Araneomorphae</taxon>
        <taxon>Entelegynae</taxon>
        <taxon>Araneoidea</taxon>
        <taxon>Nephilidae</taxon>
        <taxon>Nephila</taxon>
    </lineage>
</organism>
<dbReference type="GO" id="GO:0003690">
    <property type="term" value="F:double-stranded DNA binding"/>
    <property type="evidence" value="ECO:0007669"/>
    <property type="project" value="TreeGrafter"/>
</dbReference>